<evidence type="ECO:0000313" key="2">
    <source>
        <dbReference type="WBParaSite" id="JU765_v2.g8513.t1"/>
    </source>
</evidence>
<reference evidence="2" key="1">
    <citation type="submission" date="2022-11" db="UniProtKB">
        <authorList>
            <consortium name="WormBaseParasite"/>
        </authorList>
    </citation>
    <scope>IDENTIFICATION</scope>
</reference>
<dbReference type="WBParaSite" id="JU765_v2.g8513.t1">
    <property type="protein sequence ID" value="JU765_v2.g8513.t1"/>
    <property type="gene ID" value="JU765_v2.g8513"/>
</dbReference>
<dbReference type="Proteomes" id="UP000887576">
    <property type="component" value="Unplaced"/>
</dbReference>
<protein>
    <submittedName>
        <fullName evidence="2">Uncharacterized protein</fullName>
    </submittedName>
</protein>
<name>A0AC34RMS3_9BILA</name>
<proteinExistence type="predicted"/>
<accession>A0AC34RMS3</accession>
<organism evidence="1 2">
    <name type="scientific">Panagrolaimus sp. JU765</name>
    <dbReference type="NCBI Taxonomy" id="591449"/>
    <lineage>
        <taxon>Eukaryota</taxon>
        <taxon>Metazoa</taxon>
        <taxon>Ecdysozoa</taxon>
        <taxon>Nematoda</taxon>
        <taxon>Chromadorea</taxon>
        <taxon>Rhabditida</taxon>
        <taxon>Tylenchina</taxon>
        <taxon>Panagrolaimomorpha</taxon>
        <taxon>Panagrolaimoidea</taxon>
        <taxon>Panagrolaimidae</taxon>
        <taxon>Panagrolaimus</taxon>
    </lineage>
</organism>
<sequence>MIDILAQRIDAQMDQSTTINTTGTPNESTTDENSTNFSGQFLISTVVNDGSRAASSDTLKQEDITKTLDNSVNGLSVQSLLLTSGQTKLLKSPSDDSLRGNS</sequence>
<evidence type="ECO:0000313" key="1">
    <source>
        <dbReference type="Proteomes" id="UP000887576"/>
    </source>
</evidence>